<evidence type="ECO:0000256" key="1">
    <source>
        <dbReference type="ARBA" id="ARBA00022614"/>
    </source>
</evidence>
<protein>
    <submittedName>
        <fullName evidence="4">Uncharacterized protein</fullName>
    </submittedName>
</protein>
<gene>
    <name evidence="4" type="ORF">GWI33_006203</name>
</gene>
<dbReference type="PANTHER" id="PTHR45712:SF28">
    <property type="entry name" value="LEUCINE-RICH REPEAT-CONTAINING PROTEIN 70-LIKE"/>
    <property type="match status" value="1"/>
</dbReference>
<evidence type="ECO:0000256" key="2">
    <source>
        <dbReference type="ARBA" id="ARBA00022737"/>
    </source>
</evidence>
<dbReference type="SMART" id="SM00369">
    <property type="entry name" value="LRR_TYP"/>
    <property type="match status" value="6"/>
</dbReference>
<dbReference type="Proteomes" id="UP000625711">
    <property type="component" value="Unassembled WGS sequence"/>
</dbReference>
<evidence type="ECO:0000256" key="3">
    <source>
        <dbReference type="SAM" id="SignalP"/>
    </source>
</evidence>
<dbReference type="AlphaFoldDB" id="A0A834MFM9"/>
<evidence type="ECO:0000313" key="4">
    <source>
        <dbReference type="EMBL" id="KAF7280291.1"/>
    </source>
</evidence>
<feature type="chain" id="PRO_5032915844" evidence="3">
    <location>
        <begin position="24"/>
        <end position="305"/>
    </location>
</feature>
<dbReference type="EMBL" id="JAACXV010000309">
    <property type="protein sequence ID" value="KAF7280291.1"/>
    <property type="molecule type" value="Genomic_DNA"/>
</dbReference>
<dbReference type="PROSITE" id="PS51257">
    <property type="entry name" value="PROKAR_LIPOPROTEIN"/>
    <property type="match status" value="1"/>
</dbReference>
<dbReference type="InterPro" id="IPR050333">
    <property type="entry name" value="SLRP"/>
</dbReference>
<keyword evidence="2" id="KW-0677">Repeat</keyword>
<dbReference type="PANTHER" id="PTHR45712">
    <property type="entry name" value="AGAP008170-PA"/>
    <property type="match status" value="1"/>
</dbReference>
<organism evidence="4 5">
    <name type="scientific">Rhynchophorus ferrugineus</name>
    <name type="common">Red palm weevil</name>
    <name type="synonym">Curculio ferrugineus</name>
    <dbReference type="NCBI Taxonomy" id="354439"/>
    <lineage>
        <taxon>Eukaryota</taxon>
        <taxon>Metazoa</taxon>
        <taxon>Ecdysozoa</taxon>
        <taxon>Arthropoda</taxon>
        <taxon>Hexapoda</taxon>
        <taxon>Insecta</taxon>
        <taxon>Pterygota</taxon>
        <taxon>Neoptera</taxon>
        <taxon>Endopterygota</taxon>
        <taxon>Coleoptera</taxon>
        <taxon>Polyphaga</taxon>
        <taxon>Cucujiformia</taxon>
        <taxon>Curculionidae</taxon>
        <taxon>Dryophthorinae</taxon>
        <taxon>Rhynchophorus</taxon>
    </lineage>
</organism>
<sequence>MTALRLTFGAFFVSCLLLSSAFACEPSFFGTNVTLGGAKDVKNITGCFSPVEKLVRVSLIQILDENVPVLRKGAISGLPNLVDIIIENSSVTDLESGCFTDLPKLYLIKLRHNNFNTVRDGVFNNLPVTELCLSNNSIESIHPKAFNDIPNLSVLILDQNKIGYWSGEWFVRSPKIAVLNFEYNWITNIPTAALQNVNGVHYDANVNLNVSTNVYLNNNRIKYLSDGAFNGIEIFGWLFLHKNELEEISEASLGTLKKVDWIRLEHNQLKCIPRKLVEISPKVLWYMSHNPLTDECKIWYDSLKN</sequence>
<name>A0A834MFM9_RHYFE</name>
<evidence type="ECO:0000313" key="5">
    <source>
        <dbReference type="Proteomes" id="UP000625711"/>
    </source>
</evidence>
<dbReference type="OrthoDB" id="676979at2759"/>
<keyword evidence="5" id="KW-1185">Reference proteome</keyword>
<accession>A0A834MFM9</accession>
<dbReference type="InterPro" id="IPR032675">
    <property type="entry name" value="LRR_dom_sf"/>
</dbReference>
<dbReference type="InterPro" id="IPR003591">
    <property type="entry name" value="Leu-rich_rpt_typical-subtyp"/>
</dbReference>
<dbReference type="Pfam" id="PF13855">
    <property type="entry name" value="LRR_8"/>
    <property type="match status" value="2"/>
</dbReference>
<dbReference type="Gene3D" id="3.80.10.10">
    <property type="entry name" value="Ribonuclease Inhibitor"/>
    <property type="match status" value="2"/>
</dbReference>
<dbReference type="SUPFAM" id="SSF52058">
    <property type="entry name" value="L domain-like"/>
    <property type="match status" value="1"/>
</dbReference>
<proteinExistence type="predicted"/>
<reference evidence="4" key="1">
    <citation type="submission" date="2020-08" db="EMBL/GenBank/DDBJ databases">
        <title>Genome sequencing and assembly of the red palm weevil Rhynchophorus ferrugineus.</title>
        <authorList>
            <person name="Dias G.B."/>
            <person name="Bergman C.M."/>
            <person name="Manee M."/>
        </authorList>
    </citation>
    <scope>NUCLEOTIDE SEQUENCE</scope>
    <source>
        <strain evidence="4">AA-2017</strain>
        <tissue evidence="4">Whole larva</tissue>
    </source>
</reference>
<feature type="signal peptide" evidence="3">
    <location>
        <begin position="1"/>
        <end position="23"/>
    </location>
</feature>
<dbReference type="GO" id="GO:0005615">
    <property type="term" value="C:extracellular space"/>
    <property type="evidence" value="ECO:0007669"/>
    <property type="project" value="TreeGrafter"/>
</dbReference>
<keyword evidence="1" id="KW-0433">Leucine-rich repeat</keyword>
<keyword evidence="3" id="KW-0732">Signal</keyword>
<comment type="caution">
    <text evidence="4">The sequence shown here is derived from an EMBL/GenBank/DDBJ whole genome shotgun (WGS) entry which is preliminary data.</text>
</comment>
<dbReference type="InterPro" id="IPR001611">
    <property type="entry name" value="Leu-rich_rpt"/>
</dbReference>